<dbReference type="Proteomes" id="UP001237207">
    <property type="component" value="Unassembled WGS sequence"/>
</dbReference>
<reference evidence="1" key="1">
    <citation type="submission" date="2023-07" db="EMBL/GenBank/DDBJ databases">
        <title>Genomic Encyclopedia of Type Strains, Phase IV (KMG-IV): sequencing the most valuable type-strain genomes for metagenomic binning, comparative biology and taxonomic classification.</title>
        <authorList>
            <person name="Goeker M."/>
        </authorList>
    </citation>
    <scope>NUCLEOTIDE SEQUENCE</scope>
    <source>
        <strain evidence="1">DSM 23947</strain>
    </source>
</reference>
<comment type="caution">
    <text evidence="1">The sequence shown here is derived from an EMBL/GenBank/DDBJ whole genome shotgun (WGS) entry which is preliminary data.</text>
</comment>
<dbReference type="EMBL" id="JAUSUC010000088">
    <property type="protein sequence ID" value="MDQ0216854.1"/>
    <property type="molecule type" value="Genomic_DNA"/>
</dbReference>
<organism evidence="1 2">
    <name type="scientific">Oikeobacillus pervagus</name>
    <dbReference type="NCBI Taxonomy" id="1325931"/>
    <lineage>
        <taxon>Bacteria</taxon>
        <taxon>Bacillati</taxon>
        <taxon>Bacillota</taxon>
        <taxon>Bacilli</taxon>
        <taxon>Bacillales</taxon>
        <taxon>Bacillaceae</taxon>
        <taxon>Oikeobacillus</taxon>
    </lineage>
</organism>
<evidence type="ECO:0000313" key="1">
    <source>
        <dbReference type="EMBL" id="MDQ0216854.1"/>
    </source>
</evidence>
<gene>
    <name evidence="1" type="ORF">J2S13_003352</name>
</gene>
<name>A0AAJ1T1V7_9BACI</name>
<keyword evidence="2" id="KW-1185">Reference proteome</keyword>
<proteinExistence type="predicted"/>
<sequence>MLGNVQKTGEPAQIRLEVAQKLLGNSQIQVGNMQK</sequence>
<dbReference type="AlphaFoldDB" id="A0AAJ1T1V7"/>
<accession>A0AAJ1T1V7</accession>
<evidence type="ECO:0000313" key="2">
    <source>
        <dbReference type="Proteomes" id="UP001237207"/>
    </source>
</evidence>
<protein>
    <submittedName>
        <fullName evidence="1">Uncharacterized protein</fullName>
    </submittedName>
</protein>